<evidence type="ECO:0000313" key="2">
    <source>
        <dbReference type="EMBL" id="SUZ81604.1"/>
    </source>
</evidence>
<dbReference type="GO" id="GO:0003824">
    <property type="term" value="F:catalytic activity"/>
    <property type="evidence" value="ECO:0007669"/>
    <property type="project" value="InterPro"/>
</dbReference>
<dbReference type="Pfam" id="PF03475">
    <property type="entry name" value="YiiM_3-alpha"/>
    <property type="match status" value="1"/>
</dbReference>
<dbReference type="Pfam" id="PF03473">
    <property type="entry name" value="MOSC"/>
    <property type="match status" value="1"/>
</dbReference>
<dbReference type="GO" id="GO:0030170">
    <property type="term" value="F:pyridoxal phosphate binding"/>
    <property type="evidence" value="ECO:0007669"/>
    <property type="project" value="InterPro"/>
</dbReference>
<dbReference type="InterPro" id="IPR011037">
    <property type="entry name" value="Pyrv_Knase-like_insert_dom_sf"/>
</dbReference>
<name>A0A381QRL1_9ZZZZ</name>
<proteinExistence type="predicted"/>
<dbReference type="EMBL" id="UINC01001474">
    <property type="protein sequence ID" value="SUZ81604.1"/>
    <property type="molecule type" value="Genomic_DNA"/>
</dbReference>
<sequence>MLKLVSLNIALPETVNLGGGNKRCRTGIFKKPITGKIFLSELGFDGDGVGDTRIHGGKDLAVCAYFTGHFSYWEDELNRKIEAGAFGENLSLAGINETQIHIGDKFSLGDAEIEVSQPRQPCHKLNKIFQFQGMACKVQTTGYTGCYFRVKKPGWIEPDFVIKKIYDGDEKISIDMVNILMFKEKKNSDLLKKVVKLDTLSVEWRDKFLKRL</sequence>
<organism evidence="2">
    <name type="scientific">marine metagenome</name>
    <dbReference type="NCBI Taxonomy" id="408172"/>
    <lineage>
        <taxon>unclassified sequences</taxon>
        <taxon>metagenomes</taxon>
        <taxon>ecological metagenomes</taxon>
    </lineage>
</organism>
<dbReference type="SUPFAM" id="SSF50800">
    <property type="entry name" value="PK beta-barrel domain-like"/>
    <property type="match status" value="1"/>
</dbReference>
<dbReference type="GO" id="GO:0030151">
    <property type="term" value="F:molybdenum ion binding"/>
    <property type="evidence" value="ECO:0007669"/>
    <property type="project" value="InterPro"/>
</dbReference>
<reference evidence="2" key="1">
    <citation type="submission" date="2018-05" db="EMBL/GenBank/DDBJ databases">
        <authorList>
            <person name="Lanie J.A."/>
            <person name="Ng W.-L."/>
            <person name="Kazmierczak K.M."/>
            <person name="Andrzejewski T.M."/>
            <person name="Davidsen T.M."/>
            <person name="Wayne K.J."/>
            <person name="Tettelin H."/>
            <person name="Glass J.I."/>
            <person name="Rusch D."/>
            <person name="Podicherti R."/>
            <person name="Tsui H.-C.T."/>
            <person name="Winkler M.E."/>
        </authorList>
    </citation>
    <scope>NUCLEOTIDE SEQUENCE</scope>
</reference>
<dbReference type="InterPro" id="IPR005163">
    <property type="entry name" value="Tri_helical_YiiM-like"/>
</dbReference>
<gene>
    <name evidence="2" type="ORF">METZ01_LOCUS34458</name>
</gene>
<accession>A0A381QRL1</accession>
<dbReference type="InterPro" id="IPR005302">
    <property type="entry name" value="MoCF_Sase_C"/>
</dbReference>
<feature type="domain" description="MOSC" evidence="1">
    <location>
        <begin position="31"/>
        <end position="165"/>
    </location>
</feature>
<dbReference type="PROSITE" id="PS51340">
    <property type="entry name" value="MOSC"/>
    <property type="match status" value="1"/>
</dbReference>
<dbReference type="PANTHER" id="PTHR30212:SF2">
    <property type="entry name" value="PROTEIN YIIM"/>
    <property type="match status" value="1"/>
</dbReference>
<dbReference type="PANTHER" id="PTHR30212">
    <property type="entry name" value="PROTEIN YIIM"/>
    <property type="match status" value="1"/>
</dbReference>
<dbReference type="InterPro" id="IPR052353">
    <property type="entry name" value="Benzoxazolinone_Detox_Enz"/>
</dbReference>
<dbReference type="Gene3D" id="2.40.33.20">
    <property type="entry name" value="PK beta-barrel domain-like"/>
    <property type="match status" value="1"/>
</dbReference>
<protein>
    <recommendedName>
        <fullName evidence="1">MOSC domain-containing protein</fullName>
    </recommendedName>
</protein>
<evidence type="ECO:0000259" key="1">
    <source>
        <dbReference type="PROSITE" id="PS51340"/>
    </source>
</evidence>
<dbReference type="AlphaFoldDB" id="A0A381QRL1"/>